<dbReference type="GO" id="GO:0035556">
    <property type="term" value="P:intracellular signal transduction"/>
    <property type="evidence" value="ECO:0007669"/>
    <property type="project" value="TreeGrafter"/>
</dbReference>
<feature type="non-terminal residue" evidence="4">
    <location>
        <position position="1"/>
    </location>
</feature>
<dbReference type="GO" id="GO:0005737">
    <property type="term" value="C:cytoplasm"/>
    <property type="evidence" value="ECO:0007669"/>
    <property type="project" value="UniProtKB-ARBA"/>
</dbReference>
<evidence type="ECO:0000313" key="4">
    <source>
        <dbReference type="EMBL" id="OXB66889.1"/>
    </source>
</evidence>
<dbReference type="OrthoDB" id="9945442at2759"/>
<evidence type="ECO:0000313" key="5">
    <source>
        <dbReference type="Proteomes" id="UP000198323"/>
    </source>
</evidence>
<evidence type="ECO:0000259" key="3">
    <source>
        <dbReference type="PROSITE" id="PS50001"/>
    </source>
</evidence>
<dbReference type="InterPro" id="IPR051751">
    <property type="entry name" value="Immunoreceptor_sig_adapters"/>
</dbReference>
<dbReference type="GO" id="GO:0007169">
    <property type="term" value="P:cell surface receptor protein tyrosine kinase signaling pathway"/>
    <property type="evidence" value="ECO:0007669"/>
    <property type="project" value="TreeGrafter"/>
</dbReference>
<keyword evidence="1 2" id="KW-0727">SH2 domain</keyword>
<dbReference type="PANTHER" id="PTHR14098:SF2">
    <property type="entry name" value="CYTOKINE-DEPENDENT HEMATOPOIETIC CELL LINKER"/>
    <property type="match status" value="1"/>
</dbReference>
<feature type="domain" description="SH2" evidence="3">
    <location>
        <begin position="143"/>
        <end position="253"/>
    </location>
</feature>
<dbReference type="PANTHER" id="PTHR14098">
    <property type="entry name" value="SH2 DOMAIN CONTAINING PROTEIN"/>
    <property type="match status" value="1"/>
</dbReference>
<dbReference type="InterPro" id="IPR000980">
    <property type="entry name" value="SH2"/>
</dbReference>
<sequence>DRNFTNRDQDDLKSVSKLCDPDEDVYETISSSTLEAIQNLRILPLNPQQDSVYADSKKKLELSLQAQQYKAKHLPEASFQYTQSSKNVCSSGSTLNVVNVSVERSPSPICYTSCENKPKRSLVKEETEYNAQPTEKDLHKYDWYVGEYDRHEAEAALLKENTDESFLIRDCSKKSNTEPYVLVVYYGRKVYNVKVRFLEDSQQYALGTGLRGDNKFNSVEDIIDFYKYVPITLIDGKDKTGTQRVQCYLKQPLKLRKRCFLP</sequence>
<dbReference type="Proteomes" id="UP000198323">
    <property type="component" value="Unassembled WGS sequence"/>
</dbReference>
<evidence type="ECO:0000256" key="2">
    <source>
        <dbReference type="PROSITE-ProRule" id="PRU00191"/>
    </source>
</evidence>
<dbReference type="Gene3D" id="3.30.505.10">
    <property type="entry name" value="SH2 domain"/>
    <property type="match status" value="1"/>
</dbReference>
<dbReference type="FunFam" id="3.30.505.10:FF:000016">
    <property type="entry name" value="B-cell linker protein isoform 2"/>
    <property type="match status" value="1"/>
</dbReference>
<proteinExistence type="predicted"/>
<evidence type="ECO:0000256" key="1">
    <source>
        <dbReference type="ARBA" id="ARBA00022999"/>
    </source>
</evidence>
<dbReference type="InterPro" id="IPR036860">
    <property type="entry name" value="SH2_dom_sf"/>
</dbReference>
<dbReference type="PROSITE" id="PS50001">
    <property type="entry name" value="SH2"/>
    <property type="match status" value="1"/>
</dbReference>
<dbReference type="SUPFAM" id="SSF55550">
    <property type="entry name" value="SH2 domain"/>
    <property type="match status" value="1"/>
</dbReference>
<keyword evidence="5" id="KW-1185">Reference proteome</keyword>
<protein>
    <recommendedName>
        <fullName evidence="3">SH2 domain-containing protein</fullName>
    </recommendedName>
</protein>
<reference evidence="4 5" key="1">
    <citation type="submission" date="2016-07" db="EMBL/GenBank/DDBJ databases">
        <title>Disparate Historic Effective Population Sizes Predicted by Modern Levels of Genome Diversity for the Scaled Quail (Callipepla squamata) and the Northern Bobwhite (Colinus virginianus): Inferences from First and Second Generation Draft Genome Assemblies for Sympatric New World Quail.</title>
        <authorList>
            <person name="Oldeschulte D.L."/>
            <person name="Halley Y.A."/>
            <person name="Bhattarai E.K."/>
            <person name="Brashear W.A."/>
            <person name="Hill J."/>
            <person name="Metz R.P."/>
            <person name="Johnson C.D."/>
            <person name="Rollins D."/>
            <person name="Peterson M.J."/>
            <person name="Bickhart D.M."/>
            <person name="Decker J.E."/>
            <person name="Seabury C.M."/>
        </authorList>
    </citation>
    <scope>NUCLEOTIDE SEQUENCE [LARGE SCALE GENOMIC DNA]</scope>
    <source>
        <strain evidence="4 5">Texas</strain>
        <tissue evidence="4">Leg muscle</tissue>
    </source>
</reference>
<comment type="caution">
    <text evidence="4">The sequence shown here is derived from an EMBL/GenBank/DDBJ whole genome shotgun (WGS) entry which is preliminary data.</text>
</comment>
<name>A0A226NI40_CALSU</name>
<dbReference type="Pfam" id="PF00017">
    <property type="entry name" value="SH2"/>
    <property type="match status" value="1"/>
</dbReference>
<organism evidence="4 5">
    <name type="scientific">Callipepla squamata</name>
    <name type="common">Scaled quail</name>
    <dbReference type="NCBI Taxonomy" id="9009"/>
    <lineage>
        <taxon>Eukaryota</taxon>
        <taxon>Metazoa</taxon>
        <taxon>Chordata</taxon>
        <taxon>Craniata</taxon>
        <taxon>Vertebrata</taxon>
        <taxon>Euteleostomi</taxon>
        <taxon>Archelosauria</taxon>
        <taxon>Archosauria</taxon>
        <taxon>Dinosauria</taxon>
        <taxon>Saurischia</taxon>
        <taxon>Theropoda</taxon>
        <taxon>Coelurosauria</taxon>
        <taxon>Aves</taxon>
        <taxon>Neognathae</taxon>
        <taxon>Galloanserae</taxon>
        <taxon>Galliformes</taxon>
        <taxon>Odontophoridae</taxon>
        <taxon>Callipepla</taxon>
    </lineage>
</organism>
<dbReference type="AlphaFoldDB" id="A0A226NI40"/>
<dbReference type="STRING" id="9009.A0A226NI40"/>
<accession>A0A226NI40</accession>
<gene>
    <name evidence="4" type="ORF">ASZ78_013550</name>
</gene>
<dbReference type="SMART" id="SM00252">
    <property type="entry name" value="SH2"/>
    <property type="match status" value="1"/>
</dbReference>
<dbReference type="EMBL" id="MCFN01000050">
    <property type="protein sequence ID" value="OXB66889.1"/>
    <property type="molecule type" value="Genomic_DNA"/>
</dbReference>